<evidence type="ECO:0000259" key="6">
    <source>
        <dbReference type="PROSITE" id="PS01124"/>
    </source>
</evidence>
<dbReference type="RefSeq" id="WP_375526997.1">
    <property type="nucleotide sequence ID" value="NZ_JBHILM010000024.1"/>
</dbReference>
<dbReference type="SMART" id="SM00448">
    <property type="entry name" value="REC"/>
    <property type="match status" value="1"/>
</dbReference>
<dbReference type="PANTHER" id="PTHR43280">
    <property type="entry name" value="ARAC-FAMILY TRANSCRIPTIONAL REGULATOR"/>
    <property type="match status" value="1"/>
</dbReference>
<dbReference type="InterPro" id="IPR001789">
    <property type="entry name" value="Sig_transdc_resp-reg_receiver"/>
</dbReference>
<sequence length="275" mass="31911">MIRIIRLLIADDEKNIRLGLKAMVEREFPGDFECYTAEDGRQAWNQANAQRMDIVITDIRMPHMDGIQLMRQLRDLRPRPLVAVLSGYGEFQYAKEAIHCGAQEYLLKPVVREDLFSMLKEMENTILERPLPGREREAPQAAVRQGKEGGPGRSYELDRAVEYIHKHYKEDLNMAVVSNLVSLNYTYFSHAFKSYTGVSFVQYLRNVRIHKSKELLERTELRIYEVAAAVGFESAKHFNKVFREKEGITPQEYRVRQHALRRSGDRFNFGGLPEG</sequence>
<evidence type="ECO:0000256" key="2">
    <source>
        <dbReference type="ARBA" id="ARBA00023125"/>
    </source>
</evidence>
<dbReference type="InterPro" id="IPR020449">
    <property type="entry name" value="Tscrpt_reg_AraC-type_HTH"/>
</dbReference>
<feature type="region of interest" description="Disordered" evidence="5">
    <location>
        <begin position="129"/>
        <end position="154"/>
    </location>
</feature>
<dbReference type="Gene3D" id="1.10.10.60">
    <property type="entry name" value="Homeodomain-like"/>
    <property type="match status" value="2"/>
</dbReference>
<keyword evidence="4" id="KW-0597">Phosphoprotein</keyword>
<accession>A0ABV5BC24</accession>
<dbReference type="InterPro" id="IPR011006">
    <property type="entry name" value="CheY-like_superfamily"/>
</dbReference>
<dbReference type="Proteomes" id="UP001580407">
    <property type="component" value="Unassembled WGS sequence"/>
</dbReference>
<dbReference type="SMART" id="SM00342">
    <property type="entry name" value="HTH_ARAC"/>
    <property type="match status" value="1"/>
</dbReference>
<dbReference type="Gene3D" id="3.40.50.2300">
    <property type="match status" value="1"/>
</dbReference>
<feature type="domain" description="Response regulatory" evidence="7">
    <location>
        <begin position="6"/>
        <end position="123"/>
    </location>
</feature>
<evidence type="ECO:0000256" key="3">
    <source>
        <dbReference type="ARBA" id="ARBA00023163"/>
    </source>
</evidence>
<keyword evidence="1" id="KW-0805">Transcription regulation</keyword>
<comment type="caution">
    <text evidence="8">The sequence shown here is derived from an EMBL/GenBank/DDBJ whole genome shotgun (WGS) entry which is preliminary data.</text>
</comment>
<dbReference type="Pfam" id="PF00072">
    <property type="entry name" value="Response_reg"/>
    <property type="match status" value="1"/>
</dbReference>
<dbReference type="SUPFAM" id="SSF46689">
    <property type="entry name" value="Homeodomain-like"/>
    <property type="match status" value="2"/>
</dbReference>
<dbReference type="InterPro" id="IPR009057">
    <property type="entry name" value="Homeodomain-like_sf"/>
</dbReference>
<evidence type="ECO:0000256" key="5">
    <source>
        <dbReference type="SAM" id="MobiDB-lite"/>
    </source>
</evidence>
<keyword evidence="3" id="KW-0804">Transcription</keyword>
<feature type="modified residue" description="4-aspartylphosphate" evidence="4">
    <location>
        <position position="58"/>
    </location>
</feature>
<dbReference type="InterPro" id="IPR018060">
    <property type="entry name" value="HTH_AraC"/>
</dbReference>
<gene>
    <name evidence="8" type="ORF">ACE3NQ_20255</name>
</gene>
<name>A0ABV5BC24_9BACL</name>
<keyword evidence="9" id="KW-1185">Reference proteome</keyword>
<evidence type="ECO:0000256" key="4">
    <source>
        <dbReference type="PROSITE-ProRule" id="PRU00169"/>
    </source>
</evidence>
<dbReference type="InterPro" id="IPR018062">
    <property type="entry name" value="HTH_AraC-typ_CS"/>
</dbReference>
<dbReference type="Pfam" id="PF12833">
    <property type="entry name" value="HTH_18"/>
    <property type="match status" value="1"/>
</dbReference>
<dbReference type="PROSITE" id="PS00041">
    <property type="entry name" value="HTH_ARAC_FAMILY_1"/>
    <property type="match status" value="1"/>
</dbReference>
<dbReference type="PROSITE" id="PS01124">
    <property type="entry name" value="HTH_ARAC_FAMILY_2"/>
    <property type="match status" value="1"/>
</dbReference>
<protein>
    <submittedName>
        <fullName evidence="8">Response regulator</fullName>
    </submittedName>
</protein>
<dbReference type="PRINTS" id="PR00032">
    <property type="entry name" value="HTHARAC"/>
</dbReference>
<feature type="domain" description="HTH araC/xylS-type" evidence="6">
    <location>
        <begin position="158"/>
        <end position="256"/>
    </location>
</feature>
<reference evidence="8 9" key="1">
    <citation type="submission" date="2024-09" db="EMBL/GenBank/DDBJ databases">
        <authorList>
            <person name="Ruan L."/>
        </authorList>
    </citation>
    <scope>NUCLEOTIDE SEQUENCE [LARGE SCALE GENOMIC DNA]</scope>
    <source>
        <strain evidence="8 9">D33</strain>
    </source>
</reference>
<evidence type="ECO:0000256" key="1">
    <source>
        <dbReference type="ARBA" id="ARBA00023015"/>
    </source>
</evidence>
<evidence type="ECO:0000313" key="9">
    <source>
        <dbReference type="Proteomes" id="UP001580407"/>
    </source>
</evidence>
<dbReference type="PROSITE" id="PS50110">
    <property type="entry name" value="RESPONSE_REGULATORY"/>
    <property type="match status" value="1"/>
</dbReference>
<proteinExistence type="predicted"/>
<keyword evidence="2" id="KW-0238">DNA-binding</keyword>
<evidence type="ECO:0000259" key="7">
    <source>
        <dbReference type="PROSITE" id="PS50110"/>
    </source>
</evidence>
<dbReference type="SUPFAM" id="SSF52172">
    <property type="entry name" value="CheY-like"/>
    <property type="match status" value="1"/>
</dbReference>
<dbReference type="EMBL" id="JBHILM010000024">
    <property type="protein sequence ID" value="MFB5683258.1"/>
    <property type="molecule type" value="Genomic_DNA"/>
</dbReference>
<dbReference type="PANTHER" id="PTHR43280:SF2">
    <property type="entry name" value="HTH-TYPE TRANSCRIPTIONAL REGULATOR EXSA"/>
    <property type="match status" value="1"/>
</dbReference>
<dbReference type="CDD" id="cd17536">
    <property type="entry name" value="REC_YesN-like"/>
    <property type="match status" value="1"/>
</dbReference>
<evidence type="ECO:0000313" key="8">
    <source>
        <dbReference type="EMBL" id="MFB5683258.1"/>
    </source>
</evidence>
<organism evidence="8 9">
    <name type="scientific">Paenibacillus terreus</name>
    <dbReference type="NCBI Taxonomy" id="1387834"/>
    <lineage>
        <taxon>Bacteria</taxon>
        <taxon>Bacillati</taxon>
        <taxon>Bacillota</taxon>
        <taxon>Bacilli</taxon>
        <taxon>Bacillales</taxon>
        <taxon>Paenibacillaceae</taxon>
        <taxon>Paenibacillus</taxon>
    </lineage>
</organism>